<dbReference type="AlphaFoldDB" id="A0A2P6N9Z3"/>
<name>A0A2P6N9Z3_9EUKA</name>
<evidence type="ECO:0000313" key="3">
    <source>
        <dbReference type="EMBL" id="PRP80774.1"/>
    </source>
</evidence>
<organism evidence="3 4">
    <name type="scientific">Planoprotostelium fungivorum</name>
    <dbReference type="NCBI Taxonomy" id="1890364"/>
    <lineage>
        <taxon>Eukaryota</taxon>
        <taxon>Amoebozoa</taxon>
        <taxon>Evosea</taxon>
        <taxon>Variosea</taxon>
        <taxon>Cavosteliida</taxon>
        <taxon>Cavosteliaceae</taxon>
        <taxon>Planoprotostelium</taxon>
    </lineage>
</organism>
<feature type="compositionally biased region" description="Low complexity" evidence="1">
    <location>
        <begin position="63"/>
        <end position="79"/>
    </location>
</feature>
<dbReference type="InterPro" id="IPR000387">
    <property type="entry name" value="Tyr_Pase_dom"/>
</dbReference>
<dbReference type="GO" id="GO:0004721">
    <property type="term" value="F:phosphoprotein phosphatase activity"/>
    <property type="evidence" value="ECO:0007669"/>
    <property type="project" value="InterPro"/>
</dbReference>
<dbReference type="PANTHER" id="PTHR31126:SF1">
    <property type="entry name" value="TYROSINE SPECIFIC PROTEIN PHOSPHATASES DOMAIN-CONTAINING PROTEIN"/>
    <property type="match status" value="1"/>
</dbReference>
<feature type="compositionally biased region" description="Polar residues" evidence="1">
    <location>
        <begin position="1"/>
        <end position="15"/>
    </location>
</feature>
<feature type="domain" description="Tyrosine specific protein phosphatases" evidence="2">
    <location>
        <begin position="311"/>
        <end position="391"/>
    </location>
</feature>
<sequence length="463" mass="52317">MASSISSTPVQLRSSARTKKSFGTPRSLRDRILNRNRDPQLDESDSSTETSICTPRSPGTQVSDSEASSTASSPAPDISSRVHLSYREADRKNLRHRTSVCLTASTRPEDVQENESGELPELFLRPEDRPAAEIFQNIVNFRDVGLNYNKDSGKDVLHEKIFFRSGRLDDATTRDVELLLKKYDIRSVIDLRAETEGSDGHHTPFFPTTVFDGNMAKMAAHGLAPQPKKQHRISTKKEVLTLPNDQGAAKRSTYHINFAGTNYRINSAWRPLSFKNKFKVVSAMVRGVKQEAVQIVGKTIIEPYGLFGLNRDFIDFCGMEICEALKVMSVKDNYPLLVHCTQGKDRTGLVCAFALAVCGASDEHIIMDYHRSQKGLDLQRETMVEEMRKNGLSSEFSDAPWEVMRQTLRYVREEYGTIESYLDKHGFTEKYRQSLRRCLLKNENADVATSNFFSPTQHTTRNT</sequence>
<dbReference type="PANTHER" id="PTHR31126">
    <property type="entry name" value="TYROSINE-PROTEIN PHOSPHATASE"/>
    <property type="match status" value="1"/>
</dbReference>
<accession>A0A2P6N9Z3</accession>
<comment type="caution">
    <text evidence="3">The sequence shown here is derived from an EMBL/GenBank/DDBJ whole genome shotgun (WGS) entry which is preliminary data.</text>
</comment>
<evidence type="ECO:0000259" key="2">
    <source>
        <dbReference type="PROSITE" id="PS50056"/>
    </source>
</evidence>
<gene>
    <name evidence="3" type="ORF">PROFUN_11514</name>
</gene>
<feature type="compositionally biased region" description="Polar residues" evidence="1">
    <location>
        <begin position="47"/>
        <end position="62"/>
    </location>
</feature>
<reference evidence="3 4" key="1">
    <citation type="journal article" date="2018" name="Genome Biol. Evol.">
        <title>Multiple Roots of Fruiting Body Formation in Amoebozoa.</title>
        <authorList>
            <person name="Hillmann F."/>
            <person name="Forbes G."/>
            <person name="Novohradska S."/>
            <person name="Ferling I."/>
            <person name="Riege K."/>
            <person name="Groth M."/>
            <person name="Westermann M."/>
            <person name="Marz M."/>
            <person name="Spaller T."/>
            <person name="Winckler T."/>
            <person name="Schaap P."/>
            <person name="Glockner G."/>
        </authorList>
    </citation>
    <scope>NUCLEOTIDE SEQUENCE [LARGE SCALE GENOMIC DNA]</scope>
    <source>
        <strain evidence="3 4">Jena</strain>
    </source>
</reference>
<dbReference type="STRING" id="1890364.A0A2P6N9Z3"/>
<dbReference type="InterPro" id="IPR029021">
    <property type="entry name" value="Prot-tyrosine_phosphatase-like"/>
</dbReference>
<proteinExistence type="predicted"/>
<keyword evidence="4" id="KW-1185">Reference proteome</keyword>
<evidence type="ECO:0000313" key="4">
    <source>
        <dbReference type="Proteomes" id="UP000241769"/>
    </source>
</evidence>
<dbReference type="InterPro" id="IPR026893">
    <property type="entry name" value="Tyr/Ser_Pase_IphP-type"/>
</dbReference>
<dbReference type="Proteomes" id="UP000241769">
    <property type="component" value="Unassembled WGS sequence"/>
</dbReference>
<dbReference type="OrthoDB" id="17139at2759"/>
<feature type="compositionally biased region" description="Basic and acidic residues" evidence="1">
    <location>
        <begin position="27"/>
        <end position="40"/>
    </location>
</feature>
<dbReference type="PROSITE" id="PS00383">
    <property type="entry name" value="TYR_PHOSPHATASE_1"/>
    <property type="match status" value="1"/>
</dbReference>
<dbReference type="InterPro" id="IPR016130">
    <property type="entry name" value="Tyr_Pase_AS"/>
</dbReference>
<dbReference type="Pfam" id="PF13350">
    <property type="entry name" value="Y_phosphatase3"/>
    <property type="match status" value="1"/>
</dbReference>
<dbReference type="InParanoid" id="A0A2P6N9Z3"/>
<dbReference type="SUPFAM" id="SSF52799">
    <property type="entry name" value="(Phosphotyrosine protein) phosphatases II"/>
    <property type="match status" value="1"/>
</dbReference>
<feature type="region of interest" description="Disordered" evidence="1">
    <location>
        <begin position="1"/>
        <end position="82"/>
    </location>
</feature>
<evidence type="ECO:0000256" key="1">
    <source>
        <dbReference type="SAM" id="MobiDB-lite"/>
    </source>
</evidence>
<dbReference type="PROSITE" id="PS50056">
    <property type="entry name" value="TYR_PHOSPHATASE_2"/>
    <property type="match status" value="1"/>
</dbReference>
<dbReference type="Gene3D" id="3.90.190.10">
    <property type="entry name" value="Protein tyrosine phosphatase superfamily"/>
    <property type="match status" value="1"/>
</dbReference>
<dbReference type="EMBL" id="MDYQ01000138">
    <property type="protein sequence ID" value="PRP80774.1"/>
    <property type="molecule type" value="Genomic_DNA"/>
</dbReference>
<protein>
    <submittedName>
        <fullName evidence="3">Putative tyrosine protein phosphatase 6</fullName>
    </submittedName>
</protein>